<dbReference type="AlphaFoldDB" id="A0A223AQG5"/>
<proteinExistence type="predicted"/>
<organism evidence="2 3">
    <name type="scientific">Mogibacterium pumilum</name>
    <dbReference type="NCBI Taxonomy" id="86332"/>
    <lineage>
        <taxon>Bacteria</taxon>
        <taxon>Bacillati</taxon>
        <taxon>Bacillota</taxon>
        <taxon>Clostridia</taxon>
        <taxon>Peptostreptococcales</taxon>
        <taxon>Anaerovoracaceae</taxon>
        <taxon>Mogibacterium</taxon>
    </lineage>
</organism>
<keyword evidence="3" id="KW-1185">Reference proteome</keyword>
<dbReference type="InterPro" id="IPR022742">
    <property type="entry name" value="Hydrolase_4"/>
</dbReference>
<accession>A0A223AQG5</accession>
<reference evidence="3" key="1">
    <citation type="submission" date="2016-05" db="EMBL/GenBank/DDBJ databases">
        <authorList>
            <person name="Holder M.E."/>
            <person name="Ajami N.J."/>
            <person name="Petrosino J.F."/>
        </authorList>
    </citation>
    <scope>NUCLEOTIDE SEQUENCE [LARGE SCALE GENOMIC DNA]</scope>
    <source>
        <strain evidence="3">ATCC 700696</strain>
    </source>
</reference>
<dbReference type="InterPro" id="IPR029058">
    <property type="entry name" value="AB_hydrolase_fold"/>
</dbReference>
<dbReference type="EMBL" id="CP016199">
    <property type="protein sequence ID" value="ASS37191.1"/>
    <property type="molecule type" value="Genomic_DNA"/>
</dbReference>
<evidence type="ECO:0000259" key="1">
    <source>
        <dbReference type="Pfam" id="PF12146"/>
    </source>
</evidence>
<dbReference type="OrthoDB" id="9788260at2"/>
<sequence length="117" mass="13424">MSEPRYTYIFNQRLEDSHYHTNMMSNGWGYASFRATPKILKDAGKIEIPVLLLTSGNDALVDPSGHYKFAGSTPNTEFVIYEGARHELYNGTDEILDDYYTRIFEFVEKIIESKANS</sequence>
<dbReference type="Pfam" id="PF12146">
    <property type="entry name" value="Hydrolase_4"/>
    <property type="match status" value="1"/>
</dbReference>
<evidence type="ECO:0000313" key="2">
    <source>
        <dbReference type="EMBL" id="ASS37191.1"/>
    </source>
</evidence>
<dbReference type="SUPFAM" id="SSF53474">
    <property type="entry name" value="alpha/beta-Hydrolases"/>
    <property type="match status" value="1"/>
</dbReference>
<evidence type="ECO:0000313" key="3">
    <source>
        <dbReference type="Proteomes" id="UP000214689"/>
    </source>
</evidence>
<dbReference type="Gene3D" id="3.40.50.1820">
    <property type="entry name" value="alpha/beta hydrolase"/>
    <property type="match status" value="1"/>
</dbReference>
<name>A0A223AQG5_9FIRM</name>
<gene>
    <name evidence="2" type="ORF">AXF17_01010</name>
</gene>
<dbReference type="Proteomes" id="UP000214689">
    <property type="component" value="Chromosome"/>
</dbReference>
<feature type="domain" description="Serine aminopeptidase S33" evidence="1">
    <location>
        <begin position="15"/>
        <end position="91"/>
    </location>
</feature>
<protein>
    <recommendedName>
        <fullName evidence="1">Serine aminopeptidase S33 domain-containing protein</fullName>
    </recommendedName>
</protein>